<proteinExistence type="predicted"/>
<dbReference type="InterPro" id="IPR058245">
    <property type="entry name" value="NreC/VraR/RcsB-like_REC"/>
</dbReference>
<dbReference type="PROSITE" id="PS50043">
    <property type="entry name" value="HTH_LUXR_2"/>
    <property type="match status" value="1"/>
</dbReference>
<dbReference type="PANTHER" id="PTHR43214">
    <property type="entry name" value="TWO-COMPONENT RESPONSE REGULATOR"/>
    <property type="match status" value="1"/>
</dbReference>
<sequence length="272" mass="27802">MITVLICDDDPIVRTALEGYLAREDDVHVERSVDSAEAALEVLDAGAPDVVLMDLVLPGMDGIAATRRISARPGAPAVMVLTTFGTEEQVAAAIGAGAVGFLLKSTTAAALAAAVRAAAVRAGTVITPELAAHLAQTASKESGDGSLAPQASAERSPSPSTHPQDGASPDAAGGSMPLPVAAPTSDDADGMQDTDADAAAARFALTDRERDVLELVCEAESNARIAERLSLSESTVKSHVGSLMTKLDCSSRLQVAVRAFELGLVSAPHRRG</sequence>
<accession>A0ABY4NCB7</accession>
<dbReference type="PANTHER" id="PTHR43214:SF24">
    <property type="entry name" value="TRANSCRIPTIONAL REGULATORY PROTEIN NARL-RELATED"/>
    <property type="match status" value="1"/>
</dbReference>
<feature type="region of interest" description="Disordered" evidence="6">
    <location>
        <begin position="136"/>
        <end position="194"/>
    </location>
</feature>
<evidence type="ECO:0000256" key="1">
    <source>
        <dbReference type="ARBA" id="ARBA00022553"/>
    </source>
</evidence>
<keyword evidence="3" id="KW-0238">DNA-binding</keyword>
<evidence type="ECO:0000313" key="9">
    <source>
        <dbReference type="EMBL" id="UQN31507.1"/>
    </source>
</evidence>
<gene>
    <name evidence="9" type="ORF">M4486_09610</name>
</gene>
<dbReference type="CDD" id="cd17535">
    <property type="entry name" value="REC_NarL-like"/>
    <property type="match status" value="1"/>
</dbReference>
<dbReference type="Gene3D" id="3.40.50.2300">
    <property type="match status" value="1"/>
</dbReference>
<feature type="modified residue" description="4-aspartylphosphate" evidence="5">
    <location>
        <position position="54"/>
    </location>
</feature>
<evidence type="ECO:0000259" key="7">
    <source>
        <dbReference type="PROSITE" id="PS50043"/>
    </source>
</evidence>
<evidence type="ECO:0000256" key="5">
    <source>
        <dbReference type="PROSITE-ProRule" id="PRU00169"/>
    </source>
</evidence>
<evidence type="ECO:0000256" key="6">
    <source>
        <dbReference type="SAM" id="MobiDB-lite"/>
    </source>
</evidence>
<keyword evidence="1 5" id="KW-0597">Phosphoprotein</keyword>
<dbReference type="InterPro" id="IPR000792">
    <property type="entry name" value="Tscrpt_reg_LuxR_C"/>
</dbReference>
<keyword evidence="10" id="KW-1185">Reference proteome</keyword>
<name>A0ABY4NCB7_9MICO</name>
<evidence type="ECO:0000256" key="4">
    <source>
        <dbReference type="ARBA" id="ARBA00023163"/>
    </source>
</evidence>
<dbReference type="InterPro" id="IPR016032">
    <property type="entry name" value="Sig_transdc_resp-reg_C-effctor"/>
</dbReference>
<evidence type="ECO:0000256" key="3">
    <source>
        <dbReference type="ARBA" id="ARBA00023125"/>
    </source>
</evidence>
<feature type="domain" description="Response regulatory" evidence="8">
    <location>
        <begin position="3"/>
        <end position="119"/>
    </location>
</feature>
<dbReference type="CDD" id="cd06170">
    <property type="entry name" value="LuxR_C_like"/>
    <property type="match status" value="1"/>
</dbReference>
<dbReference type="SMART" id="SM00421">
    <property type="entry name" value="HTH_LUXR"/>
    <property type="match status" value="1"/>
</dbReference>
<organism evidence="9 10">
    <name type="scientific">Brachybacterium kimchii</name>
    <dbReference type="NCBI Taxonomy" id="2942909"/>
    <lineage>
        <taxon>Bacteria</taxon>
        <taxon>Bacillati</taxon>
        <taxon>Actinomycetota</taxon>
        <taxon>Actinomycetes</taxon>
        <taxon>Micrococcales</taxon>
        <taxon>Dermabacteraceae</taxon>
        <taxon>Brachybacterium</taxon>
    </lineage>
</organism>
<feature type="domain" description="HTH luxR-type" evidence="7">
    <location>
        <begin position="198"/>
        <end position="263"/>
    </location>
</feature>
<dbReference type="SUPFAM" id="SSF46894">
    <property type="entry name" value="C-terminal effector domain of the bipartite response regulators"/>
    <property type="match status" value="1"/>
</dbReference>
<dbReference type="InterPro" id="IPR011006">
    <property type="entry name" value="CheY-like_superfamily"/>
</dbReference>
<dbReference type="RefSeq" id="WP_249480916.1">
    <property type="nucleotide sequence ID" value="NZ_CP097218.1"/>
</dbReference>
<feature type="compositionally biased region" description="Polar residues" evidence="6">
    <location>
        <begin position="153"/>
        <end position="163"/>
    </location>
</feature>
<evidence type="ECO:0000313" key="10">
    <source>
        <dbReference type="Proteomes" id="UP001055868"/>
    </source>
</evidence>
<dbReference type="InterPro" id="IPR039420">
    <property type="entry name" value="WalR-like"/>
</dbReference>
<dbReference type="Gene3D" id="1.10.10.10">
    <property type="entry name" value="Winged helix-like DNA-binding domain superfamily/Winged helix DNA-binding domain"/>
    <property type="match status" value="1"/>
</dbReference>
<dbReference type="EMBL" id="CP097218">
    <property type="protein sequence ID" value="UQN31507.1"/>
    <property type="molecule type" value="Genomic_DNA"/>
</dbReference>
<dbReference type="InterPro" id="IPR001789">
    <property type="entry name" value="Sig_transdc_resp-reg_receiver"/>
</dbReference>
<dbReference type="InterPro" id="IPR036388">
    <property type="entry name" value="WH-like_DNA-bd_sf"/>
</dbReference>
<dbReference type="SUPFAM" id="SSF52172">
    <property type="entry name" value="CheY-like"/>
    <property type="match status" value="1"/>
</dbReference>
<reference evidence="9" key="1">
    <citation type="submission" date="2022-05" db="EMBL/GenBank/DDBJ databases">
        <title>Genomic analysis of Brachybacterium sp. CBA3104.</title>
        <authorList>
            <person name="Roh S.W."/>
            <person name="Kim Y.B."/>
            <person name="Kim Y."/>
        </authorList>
    </citation>
    <scope>NUCLEOTIDE SEQUENCE</scope>
    <source>
        <strain evidence="9">CBA3104</strain>
    </source>
</reference>
<dbReference type="SMART" id="SM00448">
    <property type="entry name" value="REC"/>
    <property type="match status" value="1"/>
</dbReference>
<evidence type="ECO:0000256" key="2">
    <source>
        <dbReference type="ARBA" id="ARBA00023015"/>
    </source>
</evidence>
<dbReference type="PRINTS" id="PR00038">
    <property type="entry name" value="HTHLUXR"/>
</dbReference>
<keyword evidence="2" id="KW-0805">Transcription regulation</keyword>
<protein>
    <submittedName>
        <fullName evidence="9">Response regulator transcription factor</fullName>
    </submittedName>
</protein>
<dbReference type="PROSITE" id="PS50110">
    <property type="entry name" value="RESPONSE_REGULATORY"/>
    <property type="match status" value="1"/>
</dbReference>
<dbReference type="Proteomes" id="UP001055868">
    <property type="component" value="Chromosome"/>
</dbReference>
<dbReference type="Pfam" id="PF00196">
    <property type="entry name" value="GerE"/>
    <property type="match status" value="1"/>
</dbReference>
<evidence type="ECO:0000259" key="8">
    <source>
        <dbReference type="PROSITE" id="PS50110"/>
    </source>
</evidence>
<dbReference type="Pfam" id="PF00072">
    <property type="entry name" value="Response_reg"/>
    <property type="match status" value="1"/>
</dbReference>
<keyword evidence="4" id="KW-0804">Transcription</keyword>